<sequence length="73" mass="8516">MEKKQTDAFRTTQNIDGFQYRTETGIAGGTIGLQFFATSEGYFDFVNNPSLPQDFIVWHIKKKPRKMRGFFFI</sequence>
<proteinExistence type="predicted"/>
<evidence type="ECO:0000313" key="1">
    <source>
        <dbReference type="EMBL" id="AZA62797.1"/>
    </source>
</evidence>
<accession>A0A3G6N5N6</accession>
<dbReference type="EMBL" id="CP033928">
    <property type="protein sequence ID" value="AZA62797.1"/>
    <property type="molecule type" value="Genomic_DNA"/>
</dbReference>
<evidence type="ECO:0000313" key="2">
    <source>
        <dbReference type="Proteomes" id="UP000269076"/>
    </source>
</evidence>
<organism evidence="1 2">
    <name type="scientific">Chryseobacterium indoltheticum</name>
    <dbReference type="NCBI Taxonomy" id="254"/>
    <lineage>
        <taxon>Bacteria</taxon>
        <taxon>Pseudomonadati</taxon>
        <taxon>Bacteroidota</taxon>
        <taxon>Flavobacteriia</taxon>
        <taxon>Flavobacteriales</taxon>
        <taxon>Weeksellaceae</taxon>
        <taxon>Chryseobacterium group</taxon>
        <taxon>Chryseobacterium</taxon>
    </lineage>
</organism>
<gene>
    <name evidence="1" type="ORF">EG340_18010</name>
</gene>
<protein>
    <submittedName>
        <fullName evidence="1">Uncharacterized protein</fullName>
    </submittedName>
</protein>
<reference evidence="1 2" key="1">
    <citation type="submission" date="2018-11" db="EMBL/GenBank/DDBJ databases">
        <title>Proposal to divide the Flavobacteriaceae and reorganize its genera based on Amino Acid Identity values calculated from whole genome sequences.</title>
        <authorList>
            <person name="Nicholson A.C."/>
            <person name="Gulvik C.A."/>
            <person name="Whitney A.M."/>
            <person name="Humrighouse B.W."/>
            <person name="Bell M."/>
            <person name="Holmes B."/>
            <person name="Steigerwalt A."/>
            <person name="Villarma A."/>
            <person name="Sheth M."/>
            <person name="Batra D."/>
            <person name="Pryor J."/>
            <person name="Bernardet J.-F."/>
            <person name="Hugo C."/>
            <person name="Kampfer P."/>
            <person name="Newman J."/>
            <person name="Mcquiston J.R."/>
        </authorList>
    </citation>
    <scope>NUCLEOTIDE SEQUENCE [LARGE SCALE GENOMIC DNA]</scope>
    <source>
        <strain evidence="1 2">G0211</strain>
    </source>
</reference>
<dbReference type="AlphaFoldDB" id="A0A3G6N5N6"/>
<dbReference type="RefSeq" id="WP_123887154.1">
    <property type="nucleotide sequence ID" value="NZ_CP033928.1"/>
</dbReference>
<dbReference type="Proteomes" id="UP000269076">
    <property type="component" value="Chromosome"/>
</dbReference>
<name>A0A3G6N5N6_9FLAO</name>